<proteinExistence type="inferred from homology"/>
<reference evidence="9 10" key="2">
    <citation type="submission" date="2012-08" db="EMBL/GenBank/DDBJ databases">
        <title>The Genome Sequence of Turicella otitidis ATCC 51513.</title>
        <authorList>
            <consortium name="The Broad Institute Genome Sequencing Platform"/>
            <person name="Earl A."/>
            <person name="Ward D."/>
            <person name="Feldgarden M."/>
            <person name="Gevers D."/>
            <person name="Huys G."/>
            <person name="Walker B."/>
            <person name="Young S.K."/>
            <person name="Zeng Q."/>
            <person name="Gargeya S."/>
            <person name="Fitzgerald M."/>
            <person name="Haas B."/>
            <person name="Abouelleil A."/>
            <person name="Alvarado L."/>
            <person name="Arachchi H.M."/>
            <person name="Berlin A.M."/>
            <person name="Chapman S.B."/>
            <person name="Goldberg J."/>
            <person name="Griggs A."/>
            <person name="Gujja S."/>
            <person name="Hansen M."/>
            <person name="Howarth C."/>
            <person name="Imamovic A."/>
            <person name="Larimer J."/>
            <person name="McCowen C."/>
            <person name="Montmayeur A."/>
            <person name="Murphy C."/>
            <person name="Neiman D."/>
            <person name="Pearson M."/>
            <person name="Priest M."/>
            <person name="Roberts A."/>
            <person name="Saif S."/>
            <person name="Shea T."/>
            <person name="Sisk P."/>
            <person name="Sykes S."/>
            <person name="Wortman J."/>
            <person name="Nusbaum C."/>
            <person name="Birren B."/>
        </authorList>
    </citation>
    <scope>NUCLEOTIDE SEQUENCE [LARGE SCALE GENOMIC DNA]</scope>
    <source>
        <strain evidence="9 10">ATCC 51513</strain>
    </source>
</reference>
<dbReference type="OrthoDB" id="5244465at2"/>
<dbReference type="HAMAP" id="MF_01114">
    <property type="entry name" value="RecX"/>
    <property type="match status" value="1"/>
</dbReference>
<dbReference type="Gene3D" id="1.10.10.10">
    <property type="entry name" value="Winged helix-like DNA-binding domain superfamily/Winged helix DNA-binding domain"/>
    <property type="match status" value="2"/>
</dbReference>
<dbReference type="STRING" id="29321.AAV33_03735"/>
<comment type="subcellular location">
    <subcellularLocation>
        <location evidence="1 5">Cytoplasm</location>
    </subcellularLocation>
</comment>
<evidence type="ECO:0000313" key="10">
    <source>
        <dbReference type="Proteomes" id="UP000006078"/>
    </source>
</evidence>
<dbReference type="PANTHER" id="PTHR33602:SF1">
    <property type="entry name" value="REGULATORY PROTEIN RECX FAMILY PROTEIN"/>
    <property type="match status" value="1"/>
</dbReference>
<evidence type="ECO:0000256" key="5">
    <source>
        <dbReference type="HAMAP-Rule" id="MF_01114"/>
    </source>
</evidence>
<dbReference type="EMBL" id="AHAE01000004">
    <property type="protein sequence ID" value="EJZ82996.1"/>
    <property type="molecule type" value="Genomic_DNA"/>
</dbReference>
<gene>
    <name evidence="5 8" type="primary">recX</name>
    <name evidence="8" type="ORF">BN46_0413</name>
    <name evidence="9" type="ORF">HMPREF9719_00067</name>
</gene>
<dbReference type="Proteomes" id="UP000006078">
    <property type="component" value="Unassembled WGS sequence"/>
</dbReference>
<evidence type="ECO:0000259" key="6">
    <source>
        <dbReference type="Pfam" id="PF02631"/>
    </source>
</evidence>
<dbReference type="Pfam" id="PF02631">
    <property type="entry name" value="RecX_HTH2"/>
    <property type="match status" value="1"/>
</dbReference>
<sequence>MSERSERVARLAEAIAEIQAAGPESAEAAERDEEELSRVREQALRLLDQRARSRVELRRRLLAKDEPEELVDDVLDRLEAAGLIDDGEFARQWVRQRAQRRGKSRLALDRELRDKGVSEAVRSDALEELSRAEEDDIARALARKKAASIKSEPEGYQERVKQLRRIVGVLARRGFPESAALPIAVEALDERLAEIADEAEG</sequence>
<dbReference type="GO" id="GO:0005737">
    <property type="term" value="C:cytoplasm"/>
    <property type="evidence" value="ECO:0007669"/>
    <property type="project" value="UniProtKB-SubCell"/>
</dbReference>
<comment type="similarity">
    <text evidence="2 5">Belongs to the RecX family.</text>
</comment>
<evidence type="ECO:0000256" key="2">
    <source>
        <dbReference type="ARBA" id="ARBA00009695"/>
    </source>
</evidence>
<evidence type="ECO:0000313" key="9">
    <source>
        <dbReference type="EMBL" id="EJZ82996.1"/>
    </source>
</evidence>
<dbReference type="InterPro" id="IPR053924">
    <property type="entry name" value="RecX_HTH_2nd"/>
</dbReference>
<evidence type="ECO:0000259" key="7">
    <source>
        <dbReference type="Pfam" id="PF21982"/>
    </source>
</evidence>
<comment type="caution">
    <text evidence="8">The sequence shown here is derived from an EMBL/GenBank/DDBJ whole genome shotgun (WGS) entry which is preliminary data.</text>
</comment>
<feature type="domain" description="RecX second three-helical" evidence="6">
    <location>
        <begin position="85"/>
        <end position="126"/>
    </location>
</feature>
<reference evidence="8 11" key="1">
    <citation type="journal article" date="2012" name="J. Bacteriol.">
        <title>Draft Genome Sequence of Turicella otitidis ATCC 51513, Isolated from Middle Ear Fluid from a Child with Otitis Media.</title>
        <authorList>
            <person name="Brinkrolf K."/>
            <person name="Schneider J."/>
            <person name="Knecht M."/>
            <person name="Ruckert C."/>
            <person name="Tauch A."/>
        </authorList>
    </citation>
    <scope>NUCLEOTIDE SEQUENCE [LARGE SCALE GENOMIC DNA]</scope>
    <source>
        <strain evidence="8 11">ATCC 51513</strain>
    </source>
</reference>
<evidence type="ECO:0000313" key="11">
    <source>
        <dbReference type="Proteomes" id="UP000011016"/>
    </source>
</evidence>
<dbReference type="Pfam" id="PF21982">
    <property type="entry name" value="RecX_HTH1"/>
    <property type="match status" value="1"/>
</dbReference>
<dbReference type="GO" id="GO:0006282">
    <property type="term" value="P:regulation of DNA repair"/>
    <property type="evidence" value="ECO:0007669"/>
    <property type="project" value="UniProtKB-UniRule"/>
</dbReference>
<accession>I7JVP2</accession>
<dbReference type="PATRIC" id="fig|883169.3.peg.63"/>
<keyword evidence="10" id="KW-1185">Reference proteome</keyword>
<feature type="domain" description="RecX first three-helical" evidence="7">
    <location>
        <begin position="40"/>
        <end position="78"/>
    </location>
</feature>
<dbReference type="RefSeq" id="WP_004599957.1">
    <property type="nucleotide sequence ID" value="NZ_HF541865.1"/>
</dbReference>
<dbReference type="AlphaFoldDB" id="I7JVP2"/>
<dbReference type="PANTHER" id="PTHR33602">
    <property type="entry name" value="REGULATORY PROTEIN RECX FAMILY PROTEIN"/>
    <property type="match status" value="1"/>
</dbReference>
<dbReference type="InterPro" id="IPR053926">
    <property type="entry name" value="RecX_HTH_1st"/>
</dbReference>
<dbReference type="eggNOG" id="COG2137">
    <property type="taxonomic scope" value="Bacteria"/>
</dbReference>
<comment type="function">
    <text evidence="5">Modulates RecA activity.</text>
</comment>
<evidence type="ECO:0000256" key="3">
    <source>
        <dbReference type="ARBA" id="ARBA00018111"/>
    </source>
</evidence>
<organism evidence="8 11">
    <name type="scientific">Corynebacterium otitidis ATCC 51513</name>
    <dbReference type="NCBI Taxonomy" id="883169"/>
    <lineage>
        <taxon>Bacteria</taxon>
        <taxon>Bacillati</taxon>
        <taxon>Actinomycetota</taxon>
        <taxon>Actinomycetes</taxon>
        <taxon>Mycobacteriales</taxon>
        <taxon>Corynebacteriaceae</taxon>
        <taxon>Corynebacterium</taxon>
    </lineage>
</organism>
<dbReference type="Proteomes" id="UP000011016">
    <property type="component" value="Unassembled WGS sequence"/>
</dbReference>
<evidence type="ECO:0000256" key="1">
    <source>
        <dbReference type="ARBA" id="ARBA00004496"/>
    </source>
</evidence>
<dbReference type="InterPro" id="IPR036388">
    <property type="entry name" value="WH-like_DNA-bd_sf"/>
</dbReference>
<evidence type="ECO:0000256" key="4">
    <source>
        <dbReference type="ARBA" id="ARBA00022490"/>
    </source>
</evidence>
<dbReference type="InterPro" id="IPR003783">
    <property type="entry name" value="Regulatory_RecX"/>
</dbReference>
<evidence type="ECO:0000313" key="8">
    <source>
        <dbReference type="EMBL" id="CCI83161.1"/>
    </source>
</evidence>
<protein>
    <recommendedName>
        <fullName evidence="3 5">Regulatory protein RecX</fullName>
    </recommendedName>
</protein>
<keyword evidence="4 5" id="KW-0963">Cytoplasm</keyword>
<dbReference type="EMBL" id="CAJZ01000057">
    <property type="protein sequence ID" value="CCI83161.1"/>
    <property type="molecule type" value="Genomic_DNA"/>
</dbReference>
<dbReference type="HOGENOM" id="CLU_066607_0_2_11"/>
<name>I7JVP2_9CORY</name>